<dbReference type="EMBL" id="CP139779">
    <property type="protein sequence ID" value="WQB71276.1"/>
    <property type="molecule type" value="Genomic_DNA"/>
</dbReference>
<evidence type="ECO:0000313" key="1">
    <source>
        <dbReference type="EMBL" id="WQB71276.1"/>
    </source>
</evidence>
<dbReference type="RefSeq" id="WP_179435555.1">
    <property type="nucleotide sequence ID" value="NZ_CP139779.1"/>
</dbReference>
<dbReference type="PANTHER" id="PTHR39683">
    <property type="entry name" value="CONSERVED PROTEIN TB16.3"/>
    <property type="match status" value="1"/>
</dbReference>
<organism evidence="1 2">
    <name type="scientific">Microbacterium invictum</name>
    <dbReference type="NCBI Taxonomy" id="515415"/>
    <lineage>
        <taxon>Bacteria</taxon>
        <taxon>Bacillati</taxon>
        <taxon>Actinomycetota</taxon>
        <taxon>Actinomycetes</taxon>
        <taxon>Micrococcales</taxon>
        <taxon>Microbacteriaceae</taxon>
        <taxon>Microbacterium</taxon>
    </lineage>
</organism>
<name>A0ABZ0VCB4_9MICO</name>
<dbReference type="SUPFAM" id="SSF55961">
    <property type="entry name" value="Bet v1-like"/>
    <property type="match status" value="1"/>
</dbReference>
<sequence length="133" mass="14872">MTMTGAVEDVRAILLDFEGYPRWRSSITTAEVLETGSAAVTRVRFGAHVGPWLSHYTVEYTEEAHELTWSLVHGDLLAAYDGRWSLQPSAHGQSLITYSLRVTPSMPAPGFIVREATRQDLLTTLRELRNQLA</sequence>
<evidence type="ECO:0000313" key="2">
    <source>
        <dbReference type="Proteomes" id="UP001324533"/>
    </source>
</evidence>
<dbReference type="PANTHER" id="PTHR39683:SF4">
    <property type="entry name" value="COENZYME Q-BINDING PROTEIN COQ10 START DOMAIN-CONTAINING PROTEIN"/>
    <property type="match status" value="1"/>
</dbReference>
<dbReference type="Gene3D" id="3.30.530.20">
    <property type="match status" value="1"/>
</dbReference>
<reference evidence="1 2" key="1">
    <citation type="submission" date="2023-06" db="EMBL/GenBank/DDBJ databases">
        <title>Rock-solubilizing bacteria, Microbacterium invictum, promotes re-establishment of vegetation in rocky wasteland by accelerating rock bio-weathering and reshaping soil bacterial community.</title>
        <authorList>
            <person name="Liu C."/>
        </authorList>
    </citation>
    <scope>NUCLEOTIDE SEQUENCE [LARGE SCALE GENOMIC DNA]</scope>
    <source>
        <strain evidence="1 2">X-18</strain>
    </source>
</reference>
<dbReference type="InterPro" id="IPR019587">
    <property type="entry name" value="Polyketide_cyclase/dehydratase"/>
</dbReference>
<keyword evidence="2" id="KW-1185">Reference proteome</keyword>
<protein>
    <submittedName>
        <fullName evidence="1">SRPBCC family protein</fullName>
    </submittedName>
</protein>
<dbReference type="InterPro" id="IPR023393">
    <property type="entry name" value="START-like_dom_sf"/>
</dbReference>
<dbReference type="Proteomes" id="UP001324533">
    <property type="component" value="Chromosome"/>
</dbReference>
<dbReference type="Pfam" id="PF10604">
    <property type="entry name" value="Polyketide_cyc2"/>
    <property type="match status" value="1"/>
</dbReference>
<proteinExistence type="predicted"/>
<accession>A0ABZ0VCB4</accession>
<gene>
    <name evidence="1" type="ORF">T9R20_04720</name>
</gene>